<dbReference type="RefSeq" id="WP_207907155.1">
    <property type="nucleotide sequence ID" value="NZ_BAAAFU010000007.1"/>
</dbReference>
<name>A0A4R1EVA7_9GAMM</name>
<keyword evidence="3" id="KW-1185">Reference proteome</keyword>
<keyword evidence="1" id="KW-0472">Membrane</keyword>
<evidence type="ECO:0000256" key="1">
    <source>
        <dbReference type="SAM" id="Phobius"/>
    </source>
</evidence>
<evidence type="ECO:0000313" key="2">
    <source>
        <dbReference type="EMBL" id="TCJ83068.1"/>
    </source>
</evidence>
<gene>
    <name evidence="2" type="ORF">EV695_3806</name>
</gene>
<comment type="caution">
    <text evidence="2">The sequence shown here is derived from an EMBL/GenBank/DDBJ whole genome shotgun (WGS) entry which is preliminary data.</text>
</comment>
<reference evidence="2 3" key="1">
    <citation type="submission" date="2019-03" db="EMBL/GenBank/DDBJ databases">
        <title>Genomic Encyclopedia of Type Strains, Phase IV (KMG-IV): sequencing the most valuable type-strain genomes for metagenomic binning, comparative biology and taxonomic classification.</title>
        <authorList>
            <person name="Goeker M."/>
        </authorList>
    </citation>
    <scope>NUCLEOTIDE SEQUENCE [LARGE SCALE GENOMIC DNA]</scope>
    <source>
        <strain evidence="2 3">DSM 24830</strain>
    </source>
</reference>
<keyword evidence="1" id="KW-1133">Transmembrane helix</keyword>
<accession>A0A4R1EVA7</accession>
<feature type="transmembrane region" description="Helical" evidence="1">
    <location>
        <begin position="52"/>
        <end position="73"/>
    </location>
</feature>
<evidence type="ECO:0008006" key="4">
    <source>
        <dbReference type="Google" id="ProtNLM"/>
    </source>
</evidence>
<dbReference type="AlphaFoldDB" id="A0A4R1EVA7"/>
<dbReference type="EMBL" id="SMFQ01000005">
    <property type="protein sequence ID" value="TCJ83068.1"/>
    <property type="molecule type" value="Genomic_DNA"/>
</dbReference>
<feature type="transmembrane region" description="Helical" evidence="1">
    <location>
        <begin position="7"/>
        <end position="25"/>
    </location>
</feature>
<keyword evidence="1" id="KW-0812">Transmembrane</keyword>
<evidence type="ECO:0000313" key="3">
    <source>
        <dbReference type="Proteomes" id="UP000294887"/>
    </source>
</evidence>
<organism evidence="2 3">
    <name type="scientific">Cocleimonas flava</name>
    <dbReference type="NCBI Taxonomy" id="634765"/>
    <lineage>
        <taxon>Bacteria</taxon>
        <taxon>Pseudomonadati</taxon>
        <taxon>Pseudomonadota</taxon>
        <taxon>Gammaproteobacteria</taxon>
        <taxon>Thiotrichales</taxon>
        <taxon>Thiotrichaceae</taxon>
        <taxon>Cocleimonas</taxon>
    </lineage>
</organism>
<protein>
    <recommendedName>
        <fullName evidence="4">RND transporter</fullName>
    </recommendedName>
</protein>
<proteinExistence type="predicted"/>
<dbReference type="Proteomes" id="UP000294887">
    <property type="component" value="Unassembled WGS sequence"/>
</dbReference>
<sequence>MINTIRNLPWIVLIIGSLTLGLAPFTPQPHLFEKIQMLVNGQLSNGVDIFDLFLHGMFPLLLIAKALFTFIFVDKSSDKSSDKKQ</sequence>